<dbReference type="RefSeq" id="XP_014672570.1">
    <property type="nucleotide sequence ID" value="XM_014817084.1"/>
</dbReference>
<sequence length="121" mass="13498">MYFVFLKILGPSTGVSLDLPLLNDSLLNGSTDHDDTLPYDGIIPASPDGFTLVFDNVNQKTHARYSSRERGNVMFNMVQAYAAVDRIPCMRLADHQPAPDDIELIPMDSFFPDAEDYSMLP</sequence>
<protein>
    <submittedName>
        <fullName evidence="2">Uncharacterized protein LOC106813039</fullName>
    </submittedName>
</protein>
<dbReference type="Proteomes" id="UP000695022">
    <property type="component" value="Unplaced"/>
</dbReference>
<proteinExistence type="predicted"/>
<accession>A0ABM1EK49</accession>
<organism evidence="1 2">
    <name type="scientific">Priapulus caudatus</name>
    <name type="common">Priapulid worm</name>
    <dbReference type="NCBI Taxonomy" id="37621"/>
    <lineage>
        <taxon>Eukaryota</taxon>
        <taxon>Metazoa</taxon>
        <taxon>Ecdysozoa</taxon>
        <taxon>Scalidophora</taxon>
        <taxon>Priapulida</taxon>
        <taxon>Priapulimorpha</taxon>
        <taxon>Priapulimorphida</taxon>
        <taxon>Priapulidae</taxon>
        <taxon>Priapulus</taxon>
    </lineage>
</organism>
<evidence type="ECO:0000313" key="2">
    <source>
        <dbReference type="RefSeq" id="XP_014672570.1"/>
    </source>
</evidence>
<keyword evidence="1" id="KW-1185">Reference proteome</keyword>
<dbReference type="GeneID" id="106813039"/>
<gene>
    <name evidence="2" type="primary">LOC106813039</name>
</gene>
<reference evidence="2" key="1">
    <citation type="submission" date="2025-08" db="UniProtKB">
        <authorList>
            <consortium name="RefSeq"/>
        </authorList>
    </citation>
    <scope>IDENTIFICATION</scope>
</reference>
<evidence type="ECO:0000313" key="1">
    <source>
        <dbReference type="Proteomes" id="UP000695022"/>
    </source>
</evidence>
<name>A0ABM1EK49_PRICU</name>